<dbReference type="PANTHER" id="PTHR31902">
    <property type="entry name" value="ACTIN PATCHES DISTAL PROTEIN 1"/>
    <property type="match status" value="1"/>
</dbReference>
<sequence>MSSAKLFCAVESERVGDPLAGTGVHLTRNLLITWPRQTWTRSLRRASDMAPEVTEHLNQMVEEGRRVNMIYDRDLPDETHRLFLFPEAITLEVPRVALPELLDAIRAGDALEHWNPQPQTRPMLLCCTHGKKDKCCAKFGYSTYKQLRDAAQAGNLPIDVWESSHLGGCRLAASAVAFPALRKYGRLTDTDIRPLLDSELADKPYLPCYRGRGNLTQAQQVAEIHVLTHHPEAEGYSWLDVGDEVENGEQLIVPVNLNDSGGSARTLRVHCKRQSIVRYDTCADLPEGPSEAGYWVVDWVE</sequence>
<gene>
    <name evidence="1" type="ORF">HNR38_000353</name>
</gene>
<reference evidence="1 2" key="1">
    <citation type="submission" date="2020-08" db="EMBL/GenBank/DDBJ databases">
        <title>Genomic Encyclopedia of Type Strains, Phase IV (KMG-IV): sequencing the most valuable type-strain genomes for metagenomic binning, comparative biology and taxonomic classification.</title>
        <authorList>
            <person name="Goeker M."/>
        </authorList>
    </citation>
    <scope>NUCLEOTIDE SEQUENCE [LARGE SCALE GENOMIC DNA]</scope>
    <source>
        <strain evidence="1 2">DSM 22359</strain>
    </source>
</reference>
<keyword evidence="2" id="KW-1185">Reference proteome</keyword>
<dbReference type="Proteomes" id="UP000591735">
    <property type="component" value="Unassembled WGS sequence"/>
</dbReference>
<dbReference type="CDD" id="cd03062">
    <property type="entry name" value="TRX_Fd_Sucrase"/>
    <property type="match status" value="1"/>
</dbReference>
<dbReference type="Pfam" id="PF06999">
    <property type="entry name" value="Suc_Fer-like"/>
    <property type="match status" value="1"/>
</dbReference>
<evidence type="ECO:0000313" key="1">
    <source>
        <dbReference type="EMBL" id="MBB5319885.1"/>
    </source>
</evidence>
<evidence type="ECO:0008006" key="3">
    <source>
        <dbReference type="Google" id="ProtNLM"/>
    </source>
</evidence>
<dbReference type="PANTHER" id="PTHR31902:SF22">
    <property type="entry name" value="SLL1203 PROTEIN"/>
    <property type="match status" value="1"/>
</dbReference>
<dbReference type="InterPro" id="IPR009737">
    <property type="entry name" value="Aim32/Apd1-like"/>
</dbReference>
<dbReference type="RefSeq" id="WP_183699147.1">
    <property type="nucleotide sequence ID" value="NZ_JACHFE010000001.1"/>
</dbReference>
<dbReference type="InterPro" id="IPR036249">
    <property type="entry name" value="Thioredoxin-like_sf"/>
</dbReference>
<protein>
    <recommendedName>
        <fullName evidence="3">Sucrase ferredoxin</fullName>
    </recommendedName>
</protein>
<dbReference type="AlphaFoldDB" id="A0A840UBM4"/>
<organism evidence="1 2">
    <name type="scientific">Marinobacter oulmenensis</name>
    <dbReference type="NCBI Taxonomy" id="643747"/>
    <lineage>
        <taxon>Bacteria</taxon>
        <taxon>Pseudomonadati</taxon>
        <taxon>Pseudomonadota</taxon>
        <taxon>Gammaproteobacteria</taxon>
        <taxon>Pseudomonadales</taxon>
        <taxon>Marinobacteraceae</taxon>
        <taxon>Marinobacter</taxon>
    </lineage>
</organism>
<name>A0A840UBM4_9GAMM</name>
<comment type="caution">
    <text evidence="1">The sequence shown here is derived from an EMBL/GenBank/DDBJ whole genome shotgun (WGS) entry which is preliminary data.</text>
</comment>
<dbReference type="SUPFAM" id="SSF52833">
    <property type="entry name" value="Thioredoxin-like"/>
    <property type="match status" value="1"/>
</dbReference>
<dbReference type="Gene3D" id="3.40.30.10">
    <property type="entry name" value="Glutaredoxin"/>
    <property type="match status" value="1"/>
</dbReference>
<proteinExistence type="predicted"/>
<accession>A0A840UBM4</accession>
<evidence type="ECO:0000313" key="2">
    <source>
        <dbReference type="Proteomes" id="UP000591735"/>
    </source>
</evidence>
<dbReference type="EMBL" id="JACHFE010000001">
    <property type="protein sequence ID" value="MBB5319885.1"/>
    <property type="molecule type" value="Genomic_DNA"/>
</dbReference>